<feature type="chain" id="PRO_5045908518" evidence="2">
    <location>
        <begin position="26"/>
        <end position="212"/>
    </location>
</feature>
<comment type="caution">
    <text evidence="4">The sequence shown here is derived from an EMBL/GenBank/DDBJ whole genome shotgun (WGS) entry which is preliminary data.</text>
</comment>
<proteinExistence type="predicted"/>
<feature type="signal peptide" evidence="2">
    <location>
        <begin position="1"/>
        <end position="25"/>
    </location>
</feature>
<feature type="domain" description="Chitin-binding type-4" evidence="3">
    <location>
        <begin position="26"/>
        <end position="209"/>
    </location>
</feature>
<dbReference type="PANTHER" id="PTHR34823">
    <property type="entry name" value="GLCNAC-BINDING PROTEIN A"/>
    <property type="match status" value="1"/>
</dbReference>
<dbReference type="InterPro" id="IPR004302">
    <property type="entry name" value="Cellulose/chitin-bd_N"/>
</dbReference>
<name>A0ABQ5QYF1_9ACTN</name>
<dbReference type="InterPro" id="IPR051024">
    <property type="entry name" value="GlcNAc_Chitin_IntDeg"/>
</dbReference>
<dbReference type="InterPro" id="IPR014756">
    <property type="entry name" value="Ig_E-set"/>
</dbReference>
<dbReference type="EMBL" id="BSDI01000018">
    <property type="protein sequence ID" value="GLH98714.1"/>
    <property type="molecule type" value="Genomic_DNA"/>
</dbReference>
<gene>
    <name evidence="4" type="primary">cpbD_1</name>
    <name evidence="4" type="ORF">Pa4123_39890</name>
</gene>
<dbReference type="Pfam" id="PF03067">
    <property type="entry name" value="LPMO_10"/>
    <property type="match status" value="1"/>
</dbReference>
<keyword evidence="1 2" id="KW-0732">Signal</keyword>
<evidence type="ECO:0000313" key="4">
    <source>
        <dbReference type="EMBL" id="GLH98714.1"/>
    </source>
</evidence>
<evidence type="ECO:0000256" key="2">
    <source>
        <dbReference type="SAM" id="SignalP"/>
    </source>
</evidence>
<dbReference type="RefSeq" id="WP_281897871.1">
    <property type="nucleotide sequence ID" value="NZ_BSDI01000018.1"/>
</dbReference>
<dbReference type="CDD" id="cd21177">
    <property type="entry name" value="LPMO_AA10"/>
    <property type="match status" value="1"/>
</dbReference>
<reference evidence="4" key="1">
    <citation type="submission" date="2022-12" db="EMBL/GenBank/DDBJ databases">
        <title>New Phytohabitans aurantiacus sp. RD004123 nov., an actinomycete isolated from soil.</title>
        <authorList>
            <person name="Triningsih D.W."/>
            <person name="Harunari E."/>
            <person name="Igarashi Y."/>
        </authorList>
    </citation>
    <scope>NUCLEOTIDE SEQUENCE</scope>
    <source>
        <strain evidence="4">RD004123</strain>
    </source>
</reference>
<protein>
    <submittedName>
        <fullName evidence="4">Chitin-binding protein</fullName>
    </submittedName>
</protein>
<dbReference type="Proteomes" id="UP001144280">
    <property type="component" value="Unassembled WGS sequence"/>
</dbReference>
<accession>A0ABQ5QYF1</accession>
<dbReference type="Gene3D" id="2.70.50.50">
    <property type="entry name" value="chitin-binding protein cbp21"/>
    <property type="match status" value="1"/>
</dbReference>
<keyword evidence="5" id="KW-1185">Reference proteome</keyword>
<dbReference type="SUPFAM" id="SSF81296">
    <property type="entry name" value="E set domains"/>
    <property type="match status" value="1"/>
</dbReference>
<evidence type="ECO:0000256" key="1">
    <source>
        <dbReference type="ARBA" id="ARBA00022729"/>
    </source>
</evidence>
<dbReference type="PANTHER" id="PTHR34823:SF1">
    <property type="entry name" value="CHITIN-BINDING TYPE-4 DOMAIN-CONTAINING PROTEIN"/>
    <property type="match status" value="1"/>
</dbReference>
<evidence type="ECO:0000313" key="5">
    <source>
        <dbReference type="Proteomes" id="UP001144280"/>
    </source>
</evidence>
<organism evidence="4 5">
    <name type="scientific">Phytohabitans aurantiacus</name>
    <dbReference type="NCBI Taxonomy" id="3016789"/>
    <lineage>
        <taxon>Bacteria</taxon>
        <taxon>Bacillati</taxon>
        <taxon>Actinomycetota</taxon>
        <taxon>Actinomycetes</taxon>
        <taxon>Micromonosporales</taxon>
        <taxon>Micromonosporaceae</taxon>
    </lineage>
</organism>
<sequence length="212" mass="23051">MKRLLGAAGLLGVLLATALAVPAGAHGSATDPPSRVFGCFNRWGSDFLNPVMATEDPMCWQAWRANPNAMWNWNALNRTGVAGNFRAAIPDGQLCSGGLTFNGRYAAMDKPGAWRAASKPRRFTLTVTDGVKHGADFLQVYITRQGYDVLTQPLRWSDLELVTTTGRQPGAPGIYTAQVDAGTRTGRHVVYTIWQASHKDESYYMCSDVILG</sequence>
<evidence type="ECO:0000259" key="3">
    <source>
        <dbReference type="Pfam" id="PF03067"/>
    </source>
</evidence>